<sequence length="305" mass="33925">MAADVFDQRHLIALYQRGLINELPIELGPMPVFDLGPSVDEDLKRWNIVDPSTNELTEPAQEYFAGLVGYEWAVWGIVLLYNQRKEIVSDLPDEFLQYGVQYAIRDVPRASFLIGYREGTFTTATLAAGQLALATDRARSNTDEHRNEAVGQIIMAILDPQKQWKPYPMERISIPATAAEALKRDRTDDTEDVLETTRDGLRDAGMARTTVRGLAELLAQDNVAVSQITISRRAPQGKQTVYRNSMGVMFFVGEPGGVVVSYPSRGLDGRQWINYEPATPAAMTEAVAALRRGLARANPDDITLR</sequence>
<dbReference type="SMR" id="A0A0J6WJ46"/>
<reference evidence="5 6" key="1">
    <citation type="journal article" date="2015" name="Genome Biol. Evol.">
        <title>Characterization of Three Mycobacterium spp. with Potential Use in Bioremediation by Genome Sequencing and Comparative Genomics.</title>
        <authorList>
            <person name="Das S."/>
            <person name="Pettersson B.M."/>
            <person name="Behra P.R."/>
            <person name="Ramesh M."/>
            <person name="Dasgupta S."/>
            <person name="Bhattacharya A."/>
            <person name="Kirsebom L.A."/>
        </authorList>
    </citation>
    <scope>NUCLEOTIDE SEQUENCE [LARGE SCALE GENOMIC DNA]</scope>
    <source>
        <strain evidence="5 6">DSM 43826</strain>
    </source>
</reference>
<dbReference type="GO" id="GO:0005737">
    <property type="term" value="C:cytoplasm"/>
    <property type="evidence" value="ECO:0007669"/>
    <property type="project" value="UniProtKB-SubCell"/>
</dbReference>
<comment type="caution">
    <text evidence="5">The sequence shown here is derived from an EMBL/GenBank/DDBJ whole genome shotgun (WGS) entry which is preliminary data.</text>
</comment>
<comment type="subcellular location">
    <subcellularLocation>
        <location evidence="1">Cytoplasm</location>
    </subcellularLocation>
</comment>
<dbReference type="EMBL" id="JYNL01000009">
    <property type="protein sequence ID" value="KMO82604.1"/>
    <property type="molecule type" value="Genomic_DNA"/>
</dbReference>
<dbReference type="Proteomes" id="UP000036513">
    <property type="component" value="Unassembled WGS sequence"/>
</dbReference>
<dbReference type="InterPro" id="IPR025734">
    <property type="entry name" value="EspG"/>
</dbReference>
<comment type="similarity">
    <text evidence="2">Belongs to the EspG family.</text>
</comment>
<keyword evidence="6" id="KW-1185">Reference proteome</keyword>
<evidence type="ECO:0000256" key="2">
    <source>
        <dbReference type="ARBA" id="ARBA00006411"/>
    </source>
</evidence>
<protein>
    <recommendedName>
        <fullName evidence="7">ESX-1 secretion-associated protein EspG1</fullName>
    </recommendedName>
</protein>
<evidence type="ECO:0008006" key="7">
    <source>
        <dbReference type="Google" id="ProtNLM"/>
    </source>
</evidence>
<accession>A0A0J6WJ46</accession>
<organism evidence="5 6">
    <name type="scientific">Mycolicibacterium chlorophenolicum</name>
    <dbReference type="NCBI Taxonomy" id="37916"/>
    <lineage>
        <taxon>Bacteria</taxon>
        <taxon>Bacillati</taxon>
        <taxon>Actinomycetota</taxon>
        <taxon>Actinomycetes</taxon>
        <taxon>Mycobacteriales</taxon>
        <taxon>Mycobacteriaceae</taxon>
        <taxon>Mycolicibacterium</taxon>
    </lineage>
</organism>
<evidence type="ECO:0000313" key="5">
    <source>
        <dbReference type="EMBL" id="KMO82604.1"/>
    </source>
</evidence>
<keyword evidence="4" id="KW-0143">Chaperone</keyword>
<keyword evidence="3" id="KW-0963">Cytoplasm</keyword>
<evidence type="ECO:0000313" key="6">
    <source>
        <dbReference type="Proteomes" id="UP000036513"/>
    </source>
</evidence>
<dbReference type="RefSeq" id="WP_048469143.1">
    <property type="nucleotide sequence ID" value="NZ_JYNL01000009.1"/>
</dbReference>
<gene>
    <name evidence="5" type="ORF">MCHLDSM_01227</name>
</gene>
<evidence type="ECO:0000256" key="3">
    <source>
        <dbReference type="ARBA" id="ARBA00022490"/>
    </source>
</evidence>
<evidence type="ECO:0000256" key="4">
    <source>
        <dbReference type="ARBA" id="ARBA00023186"/>
    </source>
</evidence>
<dbReference type="STRING" id="37916.MCHLDSM_01227"/>
<evidence type="ECO:0000256" key="1">
    <source>
        <dbReference type="ARBA" id="ARBA00004496"/>
    </source>
</evidence>
<dbReference type="Pfam" id="PF14011">
    <property type="entry name" value="ESX-1_EspG"/>
    <property type="match status" value="1"/>
</dbReference>
<name>A0A0J6WJ46_9MYCO</name>
<dbReference type="PATRIC" id="fig|37916.4.peg.1111"/>
<proteinExistence type="inferred from homology"/>
<dbReference type="AlphaFoldDB" id="A0A0J6WJ46"/>